<feature type="compositionally biased region" description="Acidic residues" evidence="1">
    <location>
        <begin position="281"/>
        <end position="301"/>
    </location>
</feature>
<sequence length="301" mass="35052">MHIRKLAEGDDLKIELEPVWFQLESAEFPSVNDNQQVKRQTLSETRRPYKVFSHLENLRNQQEQKRNRQKQIRAEPESGSRESDEQPLSLRIKKMTSVEEQLDNLELPGCFRKFLQEMHDRNHEGVRRLMGCLAEQQTNDDRKKPRPARQFKDSGVSNDEARRPYRRKVTRRTKNEANRKASPSSKEGAESDLMFQKQYIRSESDDEGQLFERGQRKSGASGEAFDASANESISRADTEEEDFEVKSTEAENERYASNERNVPYRRPMQKPNAKTQSQSTEEADDESSSSEETQAESDEHY</sequence>
<dbReference type="Proteomes" id="UP000000673">
    <property type="component" value="Unassembled WGS sequence"/>
</dbReference>
<dbReference type="AlphaFoldDB" id="W5J8N1"/>
<feature type="compositionally biased region" description="Basic and acidic residues" evidence="1">
    <location>
        <begin position="244"/>
        <end position="257"/>
    </location>
</feature>
<feature type="region of interest" description="Disordered" evidence="1">
    <location>
        <begin position="59"/>
        <end position="89"/>
    </location>
</feature>
<dbReference type="EnsemblMetazoa" id="ADAC007566-RA">
    <property type="protein sequence ID" value="ADAC007566-PA"/>
    <property type="gene ID" value="ADAC007566"/>
</dbReference>
<keyword evidence="4" id="KW-1185">Reference proteome</keyword>
<accession>W5J8N1</accession>
<organism evidence="2">
    <name type="scientific">Anopheles darlingi</name>
    <name type="common">Mosquito</name>
    <dbReference type="NCBI Taxonomy" id="43151"/>
    <lineage>
        <taxon>Eukaryota</taxon>
        <taxon>Metazoa</taxon>
        <taxon>Ecdysozoa</taxon>
        <taxon>Arthropoda</taxon>
        <taxon>Hexapoda</taxon>
        <taxon>Insecta</taxon>
        <taxon>Pterygota</taxon>
        <taxon>Neoptera</taxon>
        <taxon>Endopterygota</taxon>
        <taxon>Diptera</taxon>
        <taxon>Nematocera</taxon>
        <taxon>Culicoidea</taxon>
        <taxon>Culicidae</taxon>
        <taxon>Anophelinae</taxon>
        <taxon>Anopheles</taxon>
    </lineage>
</organism>
<evidence type="ECO:0000256" key="1">
    <source>
        <dbReference type="SAM" id="MobiDB-lite"/>
    </source>
</evidence>
<evidence type="ECO:0000313" key="4">
    <source>
        <dbReference type="Proteomes" id="UP000000673"/>
    </source>
</evidence>
<name>W5J8N1_ANODA</name>
<gene>
    <name evidence="2" type="ORF">AND_007566</name>
</gene>
<protein>
    <submittedName>
        <fullName evidence="2 3">Uncharacterized protein</fullName>
    </submittedName>
</protein>
<dbReference type="HOGENOM" id="CLU_925067_0_0_1"/>
<reference evidence="3" key="4">
    <citation type="submission" date="2015-06" db="UniProtKB">
        <authorList>
            <consortium name="EnsemblMetazoa"/>
        </authorList>
    </citation>
    <scope>IDENTIFICATION</scope>
</reference>
<reference evidence="2 4" key="1">
    <citation type="journal article" date="2010" name="BMC Genomics">
        <title>Combination of measures distinguishes pre-miRNAs from other stem-loops in the genome of the newly sequenced Anopheles darlingi.</title>
        <authorList>
            <person name="Mendes N.D."/>
            <person name="Freitas A.T."/>
            <person name="Vasconcelos A.T."/>
            <person name="Sagot M.F."/>
        </authorList>
    </citation>
    <scope>NUCLEOTIDE SEQUENCE</scope>
</reference>
<dbReference type="VEuPathDB" id="VectorBase:ADAC007566"/>
<feature type="region of interest" description="Disordered" evidence="1">
    <location>
        <begin position="136"/>
        <end position="301"/>
    </location>
</feature>
<feature type="compositionally biased region" description="Basic and acidic residues" evidence="1">
    <location>
        <begin position="62"/>
        <end position="84"/>
    </location>
</feature>
<evidence type="ECO:0000313" key="3">
    <source>
        <dbReference type="EnsemblMetazoa" id="ADAC007566-PA"/>
    </source>
</evidence>
<dbReference type="EMBL" id="ADMH02001863">
    <property type="protein sequence ID" value="ETN60817.1"/>
    <property type="molecule type" value="Genomic_DNA"/>
</dbReference>
<proteinExistence type="predicted"/>
<reference evidence="2" key="2">
    <citation type="submission" date="2010-05" db="EMBL/GenBank/DDBJ databases">
        <authorList>
            <person name="Almeida L.G."/>
            <person name="Nicolas M.F."/>
            <person name="Souza R.C."/>
            <person name="Vasconcelos A.T.R."/>
        </authorList>
    </citation>
    <scope>NUCLEOTIDE SEQUENCE</scope>
</reference>
<evidence type="ECO:0000313" key="2">
    <source>
        <dbReference type="EMBL" id="ETN60817.1"/>
    </source>
</evidence>
<dbReference type="OMA" id="PKYNTHR"/>
<reference evidence="2" key="3">
    <citation type="journal article" date="2013" name="Nucleic Acids Res.">
        <title>The genome of Anopheles darlingi, the main neotropical malaria vector.</title>
        <authorList>
            <person name="Marinotti O."/>
            <person name="Cerqueira G.C."/>
            <person name="de Almeida L.G."/>
            <person name="Ferro M.I."/>
            <person name="Loreto E.L."/>
            <person name="Zaha A."/>
            <person name="Teixeira S.M."/>
            <person name="Wespiser A.R."/>
            <person name="Almeida E Silva A."/>
            <person name="Schlindwein A.D."/>
            <person name="Pacheco A.C."/>
            <person name="Silva A.L."/>
            <person name="Graveley B.R."/>
            <person name="Walenz B.P."/>
            <person name="Lima Bde A."/>
            <person name="Ribeiro C.A."/>
            <person name="Nunes-Silva C.G."/>
            <person name="de Carvalho C.R."/>
            <person name="Soares C.M."/>
            <person name="de Menezes C.B."/>
            <person name="Matiolli C."/>
            <person name="Caffrey D."/>
            <person name="Araujo D.A."/>
            <person name="de Oliveira D.M."/>
            <person name="Golenbock D."/>
            <person name="Grisard E.C."/>
            <person name="Fantinatti-Garboggini F."/>
            <person name="de Carvalho F.M."/>
            <person name="Barcellos F.G."/>
            <person name="Prosdocimi F."/>
            <person name="May G."/>
            <person name="Azevedo Junior G.M."/>
            <person name="Guimaraes G.M."/>
            <person name="Goldman G.H."/>
            <person name="Padilha I.Q."/>
            <person name="Batista Jda S."/>
            <person name="Ferro J.A."/>
            <person name="Ribeiro J.M."/>
            <person name="Fietto J.L."/>
            <person name="Dabbas K.M."/>
            <person name="Cerdeira L."/>
            <person name="Agnez-Lima L.F."/>
            <person name="Brocchi M."/>
            <person name="de Carvalho M.O."/>
            <person name="Teixeira Mde M."/>
            <person name="Diniz Maia Mde M."/>
            <person name="Goldman M.H."/>
            <person name="Cruz Schneider M.P."/>
            <person name="Felipe M.S."/>
            <person name="Hungria M."/>
            <person name="Nicolas M.F."/>
            <person name="Pereira M."/>
            <person name="Montes M.A."/>
            <person name="Cantao M.E."/>
            <person name="Vincentz M."/>
            <person name="Rafael M.S."/>
            <person name="Silverman N."/>
            <person name="Stoco P.H."/>
            <person name="Souza R.C."/>
            <person name="Vicentini R."/>
            <person name="Gazzinelli R.T."/>
            <person name="Neves Rde O."/>
            <person name="Silva R."/>
            <person name="Astolfi-Filho S."/>
            <person name="Maciel T.E."/>
            <person name="Urmenyi T.P."/>
            <person name="Tadei W.P."/>
            <person name="Camargo E.P."/>
            <person name="de Vasconcelos A.T."/>
        </authorList>
    </citation>
    <scope>NUCLEOTIDE SEQUENCE</scope>
</reference>